<comment type="caution">
    <text evidence="2">The sequence shown here is derived from an EMBL/GenBank/DDBJ whole genome shotgun (WGS) entry which is preliminary data.</text>
</comment>
<comment type="function">
    <text evidence="1">Required for ubiquinone (coenzyme Q) biosynthesis. Binds hydrophobic ubiquinone biosynthetic intermediates via its SCP2 domain and is essential for the stability of the Ubi complex. May constitute a docking platform where Ubi enzymes assemble and access their SCP2-bound polyprenyl substrates.</text>
</comment>
<organism evidence="2 3">
    <name type="scientific">Cellvibrio zantedeschiae</name>
    <dbReference type="NCBI Taxonomy" id="1237077"/>
    <lineage>
        <taxon>Bacteria</taxon>
        <taxon>Pseudomonadati</taxon>
        <taxon>Pseudomonadota</taxon>
        <taxon>Gammaproteobacteria</taxon>
        <taxon>Cellvibrionales</taxon>
        <taxon>Cellvibrionaceae</taxon>
        <taxon>Cellvibrio</taxon>
    </lineage>
</organism>
<evidence type="ECO:0000313" key="3">
    <source>
        <dbReference type="Proteomes" id="UP000619761"/>
    </source>
</evidence>
<keyword evidence="1" id="KW-0963">Cytoplasm</keyword>
<dbReference type="PANTHER" id="PTHR38693:SF1">
    <property type="entry name" value="UBIQUINONE BIOSYNTHESIS ACCESSORY FACTOR UBIJ"/>
    <property type="match status" value="1"/>
</dbReference>
<proteinExistence type="inferred from homology"/>
<comment type="pathway">
    <text evidence="1">Cofactor biosynthesis; ubiquinone biosynthesis.</text>
</comment>
<comment type="similarity">
    <text evidence="1">Belongs to the UbiJ family.</text>
</comment>
<keyword evidence="3" id="KW-1185">Reference proteome</keyword>
<reference evidence="3" key="1">
    <citation type="journal article" date="2019" name="Int. J. Syst. Evol. Microbiol.">
        <title>The Global Catalogue of Microorganisms (GCM) 10K type strain sequencing project: providing services to taxonomists for standard genome sequencing and annotation.</title>
        <authorList>
            <consortium name="The Broad Institute Genomics Platform"/>
            <consortium name="The Broad Institute Genome Sequencing Center for Infectious Disease"/>
            <person name="Wu L."/>
            <person name="Ma J."/>
        </authorList>
    </citation>
    <scope>NUCLEOTIDE SEQUENCE [LARGE SCALE GENOMIC DNA]</scope>
    <source>
        <strain evidence="3">KCTC 32239</strain>
    </source>
</reference>
<protein>
    <recommendedName>
        <fullName evidence="1">Ubiquinone biosynthesis accessory factor UbiJ</fullName>
    </recommendedName>
</protein>
<gene>
    <name evidence="1" type="primary">ubiJ</name>
    <name evidence="2" type="ORF">GCM10011613_34560</name>
</gene>
<dbReference type="PANTHER" id="PTHR38693">
    <property type="entry name" value="UBIQUINONE BIOSYNTHESIS PROTEIN UBIJ"/>
    <property type="match status" value="1"/>
</dbReference>
<dbReference type="RefSeq" id="WP_189420926.1">
    <property type="nucleotide sequence ID" value="NZ_BMYZ01000004.1"/>
</dbReference>
<accession>A0ABQ3BCY2</accession>
<dbReference type="InterPro" id="IPR038989">
    <property type="entry name" value="UbiJ"/>
</dbReference>
<evidence type="ECO:0000313" key="2">
    <source>
        <dbReference type="EMBL" id="GGY86510.1"/>
    </source>
</evidence>
<evidence type="ECO:0000256" key="1">
    <source>
        <dbReference type="HAMAP-Rule" id="MF_02215"/>
    </source>
</evidence>
<dbReference type="Proteomes" id="UP000619761">
    <property type="component" value="Unassembled WGS sequence"/>
</dbReference>
<dbReference type="EMBL" id="BMYZ01000004">
    <property type="protein sequence ID" value="GGY86510.1"/>
    <property type="molecule type" value="Genomic_DNA"/>
</dbReference>
<keyword evidence="1" id="KW-0831">Ubiquinone biosynthesis</keyword>
<name>A0ABQ3BCY2_9GAMM</name>
<comment type="subcellular location">
    <subcellularLocation>
        <location evidence="1">Cytoplasm</location>
    </subcellularLocation>
</comment>
<sequence>MDPMLSTAAIASAEKIINSALAYDPASRIALEQLAPQVLAIQFISPDFKLFVLPTQDGVNLRGHYEGEITTQLQGTIPALISLAKSARLNLKDTGVQIFGSTHFLAELQRILKNLEIDWEEMLSQVFGDIVGHQSAELIRGKMSWAKDRAANIQRLTSEFLTEELRILPNQPELAFFNAQVDELRLGADRVAARIEQILARIERQGAQ</sequence>
<dbReference type="HAMAP" id="MF_02215">
    <property type="entry name" value="UbiJ"/>
    <property type="match status" value="1"/>
</dbReference>